<accession>A0A841JUP0</accession>
<comment type="caution">
    <text evidence="2">The sequence shown here is derived from an EMBL/GenBank/DDBJ whole genome shotgun (WGS) entry which is preliminary data.</text>
</comment>
<dbReference type="SUPFAM" id="SSF88723">
    <property type="entry name" value="PIN domain-like"/>
    <property type="match status" value="1"/>
</dbReference>
<name>A0A841JUP0_9BACT</name>
<dbReference type="InterPro" id="IPR002850">
    <property type="entry name" value="PIN_toxin-like"/>
</dbReference>
<gene>
    <name evidence="2" type="ORF">HNQ77_003061</name>
</gene>
<dbReference type="PANTHER" id="PTHR34610:SF3">
    <property type="entry name" value="SSL7007 PROTEIN"/>
    <property type="match status" value="1"/>
</dbReference>
<dbReference type="AlphaFoldDB" id="A0A841JUP0"/>
<dbReference type="NCBIfam" id="TIGR00305">
    <property type="entry name" value="putative toxin-antitoxin system toxin component, PIN family"/>
    <property type="match status" value="1"/>
</dbReference>
<dbReference type="Proteomes" id="UP000538666">
    <property type="component" value="Unassembled WGS sequence"/>
</dbReference>
<protein>
    <submittedName>
        <fullName evidence="2">Putative PIN family toxin of toxin-antitoxin system</fullName>
    </submittedName>
</protein>
<proteinExistence type="predicted"/>
<evidence type="ECO:0000313" key="2">
    <source>
        <dbReference type="EMBL" id="MBB6145103.1"/>
    </source>
</evidence>
<reference evidence="2 3" key="1">
    <citation type="submission" date="2020-08" db="EMBL/GenBank/DDBJ databases">
        <title>Genomic Encyclopedia of Type Strains, Phase IV (KMG-IV): sequencing the most valuable type-strain genomes for metagenomic binning, comparative biology and taxonomic classification.</title>
        <authorList>
            <person name="Goeker M."/>
        </authorList>
    </citation>
    <scope>NUCLEOTIDE SEQUENCE [LARGE SCALE GENOMIC DNA]</scope>
    <source>
        <strain evidence="2 3">DSM 103733</strain>
    </source>
</reference>
<organism evidence="2 3">
    <name type="scientific">Silvibacterium bohemicum</name>
    <dbReference type="NCBI Taxonomy" id="1577686"/>
    <lineage>
        <taxon>Bacteria</taxon>
        <taxon>Pseudomonadati</taxon>
        <taxon>Acidobacteriota</taxon>
        <taxon>Terriglobia</taxon>
        <taxon>Terriglobales</taxon>
        <taxon>Acidobacteriaceae</taxon>
        <taxon>Silvibacterium</taxon>
    </lineage>
</organism>
<dbReference type="RefSeq" id="WP_050061761.1">
    <property type="nucleotide sequence ID" value="NZ_JACHEK010000006.1"/>
</dbReference>
<dbReference type="PANTHER" id="PTHR34610">
    <property type="entry name" value="SSL7007 PROTEIN"/>
    <property type="match status" value="1"/>
</dbReference>
<dbReference type="EMBL" id="JACHEK010000006">
    <property type="protein sequence ID" value="MBB6145103.1"/>
    <property type="molecule type" value="Genomic_DNA"/>
</dbReference>
<keyword evidence="3" id="KW-1185">Reference proteome</keyword>
<dbReference type="InterPro" id="IPR002716">
    <property type="entry name" value="PIN_dom"/>
</dbReference>
<dbReference type="InterPro" id="IPR029060">
    <property type="entry name" value="PIN-like_dom_sf"/>
</dbReference>
<dbReference type="OrthoDB" id="32918at2"/>
<evidence type="ECO:0000259" key="1">
    <source>
        <dbReference type="Pfam" id="PF13470"/>
    </source>
</evidence>
<dbReference type="Pfam" id="PF13470">
    <property type="entry name" value="PIN_3"/>
    <property type="match status" value="1"/>
</dbReference>
<evidence type="ECO:0000313" key="3">
    <source>
        <dbReference type="Proteomes" id="UP000538666"/>
    </source>
</evidence>
<feature type="domain" description="PIN" evidence="1">
    <location>
        <begin position="5"/>
        <end position="113"/>
    </location>
</feature>
<sequence length="140" mass="15870">MLPLRLVIDTNVLVSAALKPESLQRTTLILATTKPARLYVSQTILDEYADVLSRPELRIRKGLRQQLLQLIKNNGYIVAPSRRIDICGDPDDNVFLECADKAGVDYLITGNQKHFPKYWKKTKIITSREFIALAAPHLQI</sequence>